<gene>
    <name evidence="2" type="ORF">QE152_g10944</name>
</gene>
<dbReference type="PANTHER" id="PTHR21010">
    <property type="entry name" value="AGAP001581-PA"/>
    <property type="match status" value="1"/>
</dbReference>
<evidence type="ECO:0000256" key="1">
    <source>
        <dbReference type="SAM" id="Phobius"/>
    </source>
</evidence>
<keyword evidence="3" id="KW-1185">Reference proteome</keyword>
<comment type="caution">
    <text evidence="2">The sequence shown here is derived from an EMBL/GenBank/DDBJ whole genome shotgun (WGS) entry which is preliminary data.</text>
</comment>
<dbReference type="Proteomes" id="UP001458880">
    <property type="component" value="Unassembled WGS sequence"/>
</dbReference>
<accession>A0AAW1LTK3</accession>
<sequence>MSLKRSEIVKKIRNGSTNLVGKFTQSVRRIVQDVKDEGSASGQTKEEVIETNERLRAVRLRLDESYDTAKKALVSLMSKYNNSKSVHNVFQRYNLLKTMIKVITELGAEGDVFATFACPPILRLPPAVVRRYPSATFSSSQLLYRCFSFIFISLTFFQFAAALPMF</sequence>
<dbReference type="PANTHER" id="PTHR21010:SF3">
    <property type="entry name" value="DAXX"/>
    <property type="match status" value="1"/>
</dbReference>
<dbReference type="EMBL" id="JASPKY010000104">
    <property type="protein sequence ID" value="KAK9737153.1"/>
    <property type="molecule type" value="Genomic_DNA"/>
</dbReference>
<proteinExistence type="predicted"/>
<keyword evidence="1" id="KW-0472">Membrane</keyword>
<keyword evidence="1" id="KW-1133">Transmembrane helix</keyword>
<feature type="transmembrane region" description="Helical" evidence="1">
    <location>
        <begin position="142"/>
        <end position="163"/>
    </location>
</feature>
<dbReference type="AlphaFoldDB" id="A0AAW1LTK3"/>
<organism evidence="2 3">
    <name type="scientific">Popillia japonica</name>
    <name type="common">Japanese beetle</name>
    <dbReference type="NCBI Taxonomy" id="7064"/>
    <lineage>
        <taxon>Eukaryota</taxon>
        <taxon>Metazoa</taxon>
        <taxon>Ecdysozoa</taxon>
        <taxon>Arthropoda</taxon>
        <taxon>Hexapoda</taxon>
        <taxon>Insecta</taxon>
        <taxon>Pterygota</taxon>
        <taxon>Neoptera</taxon>
        <taxon>Endopterygota</taxon>
        <taxon>Coleoptera</taxon>
        <taxon>Polyphaga</taxon>
        <taxon>Scarabaeiformia</taxon>
        <taxon>Scarabaeidae</taxon>
        <taxon>Rutelinae</taxon>
        <taxon>Popillia</taxon>
    </lineage>
</organism>
<reference evidence="2 3" key="1">
    <citation type="journal article" date="2024" name="BMC Genomics">
        <title>De novo assembly and annotation of Popillia japonica's genome with initial clues to its potential as an invasive pest.</title>
        <authorList>
            <person name="Cucini C."/>
            <person name="Boschi S."/>
            <person name="Funari R."/>
            <person name="Cardaioli E."/>
            <person name="Iannotti N."/>
            <person name="Marturano G."/>
            <person name="Paoli F."/>
            <person name="Bruttini M."/>
            <person name="Carapelli A."/>
            <person name="Frati F."/>
            <person name="Nardi F."/>
        </authorList>
    </citation>
    <scope>NUCLEOTIDE SEQUENCE [LARGE SCALE GENOMIC DNA]</scope>
    <source>
        <strain evidence="2">DMR45628</strain>
    </source>
</reference>
<protein>
    <submittedName>
        <fullName evidence="2">Uncharacterized protein</fullName>
    </submittedName>
</protein>
<keyword evidence="1" id="KW-0812">Transmembrane</keyword>
<evidence type="ECO:0000313" key="2">
    <source>
        <dbReference type="EMBL" id="KAK9737153.1"/>
    </source>
</evidence>
<name>A0AAW1LTK3_POPJA</name>
<evidence type="ECO:0000313" key="3">
    <source>
        <dbReference type="Proteomes" id="UP001458880"/>
    </source>
</evidence>